<comment type="caution">
    <text evidence="1">The sequence shown here is derived from an EMBL/GenBank/DDBJ whole genome shotgun (WGS) entry which is preliminary data.</text>
</comment>
<dbReference type="Gene3D" id="1.25.10.90">
    <property type="match status" value="1"/>
</dbReference>
<protein>
    <submittedName>
        <fullName evidence="1">3-methyladenine DNA glycosylase AlkD</fullName>
    </submittedName>
</protein>
<organism evidence="1 2">
    <name type="scientific">Allocatelliglobosispora scoriae</name>
    <dbReference type="NCBI Taxonomy" id="643052"/>
    <lineage>
        <taxon>Bacteria</taxon>
        <taxon>Bacillati</taxon>
        <taxon>Actinomycetota</taxon>
        <taxon>Actinomycetes</taxon>
        <taxon>Micromonosporales</taxon>
        <taxon>Micromonosporaceae</taxon>
        <taxon>Allocatelliglobosispora</taxon>
    </lineage>
</organism>
<evidence type="ECO:0000313" key="2">
    <source>
        <dbReference type="Proteomes" id="UP000587527"/>
    </source>
</evidence>
<dbReference type="Pfam" id="PF08713">
    <property type="entry name" value="DNA_alkylation"/>
    <property type="match status" value="1"/>
</dbReference>
<dbReference type="EMBL" id="JACHMN010000002">
    <property type="protein sequence ID" value="MBB5870073.1"/>
    <property type="molecule type" value="Genomic_DNA"/>
</dbReference>
<dbReference type="AlphaFoldDB" id="A0A841BT23"/>
<keyword evidence="2" id="KW-1185">Reference proteome</keyword>
<proteinExistence type="predicted"/>
<dbReference type="InterPro" id="IPR016024">
    <property type="entry name" value="ARM-type_fold"/>
</dbReference>
<sequence length="241" mass="28262">MDVTAEQYIQRLEALTSLVELEKIHRYFKTGEGEYAEDNIFMGVRMGSNFALAKEFVDMDLDEIEKMLDSPIHDVRVGALSIMGKQFNKKKTTAARRKELFDLYIRRTDRINSWDLVDLSGHHVVGGYLYDYDQPRDVLYDLARSKDWWERRIAIFATLYFVRKGDLDDTFEIAEILVHDDHDLVQKAVGGLLREAGKTDQKRLLDFLDHYAKTMPRVELRYAIEHLTPQRRQHYLGLKDS</sequence>
<dbReference type="SUPFAM" id="SSF48371">
    <property type="entry name" value="ARM repeat"/>
    <property type="match status" value="1"/>
</dbReference>
<reference evidence="1 2" key="1">
    <citation type="submission" date="2020-08" db="EMBL/GenBank/DDBJ databases">
        <title>Sequencing the genomes of 1000 actinobacteria strains.</title>
        <authorList>
            <person name="Klenk H.-P."/>
        </authorList>
    </citation>
    <scope>NUCLEOTIDE SEQUENCE [LARGE SCALE GENOMIC DNA]</scope>
    <source>
        <strain evidence="1 2">DSM 45362</strain>
    </source>
</reference>
<accession>A0A841BT23</accession>
<gene>
    <name evidence="1" type="ORF">F4553_003452</name>
</gene>
<name>A0A841BT23_9ACTN</name>
<dbReference type="Proteomes" id="UP000587527">
    <property type="component" value="Unassembled WGS sequence"/>
</dbReference>
<dbReference type="PANTHER" id="PTHR34070">
    <property type="entry name" value="ARMADILLO-TYPE FOLD"/>
    <property type="match status" value="1"/>
</dbReference>
<dbReference type="PANTHER" id="PTHR34070:SF1">
    <property type="entry name" value="DNA ALKYLATION REPAIR PROTEIN"/>
    <property type="match status" value="1"/>
</dbReference>
<dbReference type="InterPro" id="IPR014825">
    <property type="entry name" value="DNA_alkylation"/>
</dbReference>
<evidence type="ECO:0000313" key="1">
    <source>
        <dbReference type="EMBL" id="MBB5870073.1"/>
    </source>
</evidence>
<dbReference type="CDD" id="cd06561">
    <property type="entry name" value="AlkD_like"/>
    <property type="match status" value="1"/>
</dbReference>